<evidence type="ECO:0000313" key="8">
    <source>
        <dbReference type="Proteomes" id="UP001159042"/>
    </source>
</evidence>
<accession>A0AAV8VRC1</accession>
<keyword evidence="2" id="KW-0645">Protease</keyword>
<evidence type="ECO:0000259" key="6">
    <source>
        <dbReference type="PROSITE" id="PS50240"/>
    </source>
</evidence>
<dbReference type="GO" id="GO:0006508">
    <property type="term" value="P:proteolysis"/>
    <property type="evidence" value="ECO:0007669"/>
    <property type="project" value="UniProtKB-KW"/>
</dbReference>
<keyword evidence="5" id="KW-1015">Disulfide bond</keyword>
<dbReference type="PANTHER" id="PTHR24276">
    <property type="entry name" value="POLYSERASE-RELATED"/>
    <property type="match status" value="1"/>
</dbReference>
<evidence type="ECO:0000256" key="1">
    <source>
        <dbReference type="ARBA" id="ARBA00004239"/>
    </source>
</evidence>
<name>A0AAV8VRC1_9CUCU</name>
<keyword evidence="8" id="KW-1185">Reference proteome</keyword>
<sequence>MSNLTSTLMLYPSRQENLKAMKVGDNALVSGWGLLDGEGADISPALQEVNITVISNQQCKQVYDIVIDSQICTQGTAGEGACQGDSGGPLVVGNTQVGIVSYGAGGCPPGYPSAYTRITSYLDWLEENTGLKF</sequence>
<dbReference type="EMBL" id="JANEYG010000044">
    <property type="protein sequence ID" value="KAJ8916286.1"/>
    <property type="molecule type" value="Genomic_DNA"/>
</dbReference>
<reference evidence="7 8" key="1">
    <citation type="journal article" date="2023" name="Insect Mol. Biol.">
        <title>Genome sequencing provides insights into the evolution of gene families encoding plant cell wall-degrading enzymes in longhorned beetles.</title>
        <authorList>
            <person name="Shin N.R."/>
            <person name="Okamura Y."/>
            <person name="Kirsch R."/>
            <person name="Pauchet Y."/>
        </authorList>
    </citation>
    <scope>NUCLEOTIDE SEQUENCE [LARGE SCALE GENOMIC DNA]</scope>
    <source>
        <strain evidence="7">EAD_L_NR</strain>
    </source>
</reference>
<evidence type="ECO:0000256" key="4">
    <source>
        <dbReference type="ARBA" id="ARBA00022825"/>
    </source>
</evidence>
<dbReference type="Gene3D" id="2.40.10.10">
    <property type="entry name" value="Trypsin-like serine proteases"/>
    <property type="match status" value="1"/>
</dbReference>
<dbReference type="CDD" id="cd00190">
    <property type="entry name" value="Tryp_SPc"/>
    <property type="match status" value="1"/>
</dbReference>
<dbReference type="Pfam" id="PF00089">
    <property type="entry name" value="Trypsin"/>
    <property type="match status" value="1"/>
</dbReference>
<dbReference type="InterPro" id="IPR009003">
    <property type="entry name" value="Peptidase_S1_PA"/>
</dbReference>
<dbReference type="PROSITE" id="PS00135">
    <property type="entry name" value="TRYPSIN_SER"/>
    <property type="match status" value="1"/>
</dbReference>
<dbReference type="Proteomes" id="UP001159042">
    <property type="component" value="Unassembled WGS sequence"/>
</dbReference>
<dbReference type="InterPro" id="IPR050430">
    <property type="entry name" value="Peptidase_S1"/>
</dbReference>
<dbReference type="InterPro" id="IPR001254">
    <property type="entry name" value="Trypsin_dom"/>
</dbReference>
<dbReference type="SMART" id="SM00020">
    <property type="entry name" value="Tryp_SPc"/>
    <property type="match status" value="1"/>
</dbReference>
<organism evidence="7 8">
    <name type="scientific">Exocentrus adspersus</name>
    <dbReference type="NCBI Taxonomy" id="1586481"/>
    <lineage>
        <taxon>Eukaryota</taxon>
        <taxon>Metazoa</taxon>
        <taxon>Ecdysozoa</taxon>
        <taxon>Arthropoda</taxon>
        <taxon>Hexapoda</taxon>
        <taxon>Insecta</taxon>
        <taxon>Pterygota</taxon>
        <taxon>Neoptera</taxon>
        <taxon>Endopterygota</taxon>
        <taxon>Coleoptera</taxon>
        <taxon>Polyphaga</taxon>
        <taxon>Cucujiformia</taxon>
        <taxon>Chrysomeloidea</taxon>
        <taxon>Cerambycidae</taxon>
        <taxon>Lamiinae</taxon>
        <taxon>Acanthocinini</taxon>
        <taxon>Exocentrus</taxon>
    </lineage>
</organism>
<dbReference type="GO" id="GO:0004252">
    <property type="term" value="F:serine-type endopeptidase activity"/>
    <property type="evidence" value="ECO:0007669"/>
    <property type="project" value="InterPro"/>
</dbReference>
<comment type="subcellular location">
    <subcellularLocation>
        <location evidence="1">Secreted</location>
        <location evidence="1">Extracellular space</location>
    </subcellularLocation>
</comment>
<keyword evidence="3" id="KW-0378">Hydrolase</keyword>
<dbReference type="FunFam" id="2.40.10.10:FF:000036">
    <property type="entry name" value="Trypsin beta"/>
    <property type="match status" value="1"/>
</dbReference>
<dbReference type="InterPro" id="IPR033116">
    <property type="entry name" value="TRYPSIN_SER"/>
</dbReference>
<feature type="domain" description="Peptidase S1" evidence="6">
    <location>
        <begin position="1"/>
        <end position="130"/>
    </location>
</feature>
<proteinExistence type="predicted"/>
<dbReference type="GO" id="GO:0005576">
    <property type="term" value="C:extracellular region"/>
    <property type="evidence" value="ECO:0007669"/>
    <property type="project" value="UniProtKB-SubCell"/>
</dbReference>
<dbReference type="PROSITE" id="PS50240">
    <property type="entry name" value="TRYPSIN_DOM"/>
    <property type="match status" value="1"/>
</dbReference>
<protein>
    <recommendedName>
        <fullName evidence="6">Peptidase S1 domain-containing protein</fullName>
    </recommendedName>
</protein>
<keyword evidence="4" id="KW-0720">Serine protease</keyword>
<dbReference type="SUPFAM" id="SSF50494">
    <property type="entry name" value="Trypsin-like serine proteases"/>
    <property type="match status" value="1"/>
</dbReference>
<comment type="caution">
    <text evidence="7">The sequence shown here is derived from an EMBL/GenBank/DDBJ whole genome shotgun (WGS) entry which is preliminary data.</text>
</comment>
<evidence type="ECO:0000256" key="3">
    <source>
        <dbReference type="ARBA" id="ARBA00022801"/>
    </source>
</evidence>
<dbReference type="InterPro" id="IPR043504">
    <property type="entry name" value="Peptidase_S1_PA_chymotrypsin"/>
</dbReference>
<evidence type="ECO:0000313" key="7">
    <source>
        <dbReference type="EMBL" id="KAJ8916286.1"/>
    </source>
</evidence>
<dbReference type="PANTHER" id="PTHR24276:SF98">
    <property type="entry name" value="FI18310P1-RELATED"/>
    <property type="match status" value="1"/>
</dbReference>
<evidence type="ECO:0000256" key="2">
    <source>
        <dbReference type="ARBA" id="ARBA00022670"/>
    </source>
</evidence>
<gene>
    <name evidence="7" type="ORF">NQ315_016427</name>
</gene>
<dbReference type="AlphaFoldDB" id="A0AAV8VRC1"/>
<evidence type="ECO:0000256" key="5">
    <source>
        <dbReference type="ARBA" id="ARBA00023157"/>
    </source>
</evidence>